<dbReference type="InterPro" id="IPR000515">
    <property type="entry name" value="MetI-like"/>
</dbReference>
<evidence type="ECO:0000256" key="6">
    <source>
        <dbReference type="ARBA" id="ARBA00022989"/>
    </source>
</evidence>
<gene>
    <name evidence="12" type="ORF">PSYMO_28826</name>
</gene>
<evidence type="ECO:0000259" key="11">
    <source>
        <dbReference type="PROSITE" id="PS50928"/>
    </source>
</evidence>
<dbReference type="PANTHER" id="PTHR30465">
    <property type="entry name" value="INNER MEMBRANE ABC TRANSPORTER"/>
    <property type="match status" value="1"/>
</dbReference>
<feature type="transmembrane region" description="Helical" evidence="10">
    <location>
        <begin position="212"/>
        <end position="235"/>
    </location>
</feature>
<evidence type="ECO:0000256" key="2">
    <source>
        <dbReference type="ARBA" id="ARBA00022448"/>
    </source>
</evidence>
<dbReference type="EMBL" id="AEAG01001198">
    <property type="protein sequence ID" value="EGH25230.1"/>
    <property type="molecule type" value="Genomic_DNA"/>
</dbReference>
<evidence type="ECO:0000256" key="8">
    <source>
        <dbReference type="ARBA" id="ARBA00053210"/>
    </source>
</evidence>
<evidence type="ECO:0000256" key="9">
    <source>
        <dbReference type="ARBA" id="ARBA00070482"/>
    </source>
</evidence>
<evidence type="ECO:0000256" key="4">
    <source>
        <dbReference type="ARBA" id="ARBA00022519"/>
    </source>
</evidence>
<keyword evidence="4" id="KW-0997">Cell inner membrane</keyword>
<proteinExistence type="inferred from homology"/>
<comment type="similarity">
    <text evidence="10">Belongs to the binding-protein-dependent transport system permease family.</text>
</comment>
<dbReference type="Proteomes" id="UP000003465">
    <property type="component" value="Unassembled WGS sequence"/>
</dbReference>
<feature type="domain" description="ABC transmembrane type-1" evidence="11">
    <location>
        <begin position="121"/>
        <end position="336"/>
    </location>
</feature>
<feature type="transmembrane region" description="Helical" evidence="10">
    <location>
        <begin position="317"/>
        <end position="343"/>
    </location>
</feature>
<dbReference type="PROSITE" id="PS50928">
    <property type="entry name" value="ABC_TM1"/>
    <property type="match status" value="1"/>
</dbReference>
<keyword evidence="3" id="KW-1003">Cell membrane</keyword>
<evidence type="ECO:0000313" key="13">
    <source>
        <dbReference type="Proteomes" id="UP000003465"/>
    </source>
</evidence>
<evidence type="ECO:0000256" key="10">
    <source>
        <dbReference type="RuleBase" id="RU363032"/>
    </source>
</evidence>
<keyword evidence="6 10" id="KW-1133">Transmembrane helix</keyword>
<dbReference type="FunFam" id="1.10.3720.10:FF:000014">
    <property type="entry name" value="Microcin C ABC transporter permease YejB"/>
    <property type="match status" value="1"/>
</dbReference>
<comment type="function">
    <text evidence="8">Probably part of a binding-protein-dependent transport system. Probably responsible for the translocation of the substrate across the membrane.</text>
</comment>
<dbReference type="AlphaFoldDB" id="A0A656GIT4"/>
<dbReference type="NCBIfam" id="NF011712">
    <property type="entry name" value="PRK15133.1"/>
    <property type="match status" value="1"/>
</dbReference>
<dbReference type="CDD" id="cd06261">
    <property type="entry name" value="TM_PBP2"/>
    <property type="match status" value="1"/>
</dbReference>
<evidence type="ECO:0000313" key="12">
    <source>
        <dbReference type="EMBL" id="EGH25230.1"/>
    </source>
</evidence>
<evidence type="ECO:0000256" key="1">
    <source>
        <dbReference type="ARBA" id="ARBA00004429"/>
    </source>
</evidence>
<evidence type="ECO:0000256" key="5">
    <source>
        <dbReference type="ARBA" id="ARBA00022692"/>
    </source>
</evidence>
<comment type="subcellular location">
    <subcellularLocation>
        <location evidence="1">Cell inner membrane</location>
        <topology evidence="1">Multi-pass membrane protein</topology>
    </subcellularLocation>
    <subcellularLocation>
        <location evidence="10">Cell membrane</location>
        <topology evidence="10">Multi-pass membrane protein</topology>
    </subcellularLocation>
</comment>
<sequence>MLGYILRRLLLIIPTLLCILLVNFFIVQAAPGGPVEQAIARLQGIGGAAVGAGASESADAGHSRASRGLDPVLIKQIEHQYGFDKPLHERLWLMLKSYARLDFGNSFFRGATVTDLILQKMPVSISLGLWATLLTYLVSIPLGIRKAVKHGSQFDIWSSTAIIIGYATPAFLFAMLLVVVFCGGTSLNWFPVRGLVSDNFEQLTTVGKIADYFWHLVLPVSALVIGGFATLTLLTKHSFLNEITRQYVTTARAKGMSERRVLYGHVFRNAMLLVVSGIPQAFISVFFAGSLLIEVIFSLDGLGRMSYEAAVSRDYPVVFGSLFIFTVFGLLIKLIGDVCYTLVDPRIDFSARNA</sequence>
<evidence type="ECO:0000256" key="3">
    <source>
        <dbReference type="ARBA" id="ARBA00022475"/>
    </source>
</evidence>
<reference evidence="12 13" key="1">
    <citation type="journal article" date="2011" name="PLoS Pathog.">
        <title>Dynamic evolution of pathogenicity revealed by sequencing and comparative genomics of 19 Pseudomonas syringae isolates.</title>
        <authorList>
            <person name="Baltrus D.A."/>
            <person name="Nishimura M.T."/>
            <person name="Romanchuk A."/>
            <person name="Chang J.H."/>
            <person name="Mukhtar M.S."/>
            <person name="Cherkis K."/>
            <person name="Roach J."/>
            <person name="Grant S.R."/>
            <person name="Jones C.D."/>
            <person name="Dangl J.L."/>
        </authorList>
    </citation>
    <scope>NUCLEOTIDE SEQUENCE [LARGE SCALE GENOMIC DNA]</scope>
    <source>
        <strain evidence="12 13">301020</strain>
    </source>
</reference>
<feature type="transmembrane region" description="Helical" evidence="10">
    <location>
        <begin position="270"/>
        <end position="297"/>
    </location>
</feature>
<dbReference type="GO" id="GO:0042884">
    <property type="term" value="P:microcin transport"/>
    <property type="evidence" value="ECO:0007669"/>
    <property type="project" value="TreeGrafter"/>
</dbReference>
<keyword evidence="7 10" id="KW-0472">Membrane</keyword>
<feature type="transmembrane region" description="Helical" evidence="10">
    <location>
        <begin position="127"/>
        <end position="144"/>
    </location>
</feature>
<accession>A0A656GIT4</accession>
<feature type="transmembrane region" description="Helical" evidence="10">
    <location>
        <begin position="156"/>
        <end position="181"/>
    </location>
</feature>
<keyword evidence="2 10" id="KW-0813">Transport</keyword>
<dbReference type="SUPFAM" id="SSF161098">
    <property type="entry name" value="MetI-like"/>
    <property type="match status" value="1"/>
</dbReference>
<dbReference type="GO" id="GO:0055085">
    <property type="term" value="P:transmembrane transport"/>
    <property type="evidence" value="ECO:0007669"/>
    <property type="project" value="InterPro"/>
</dbReference>
<comment type="caution">
    <text evidence="12">The sequence shown here is derived from an EMBL/GenBank/DDBJ whole genome shotgun (WGS) entry which is preliminary data.</text>
</comment>
<protein>
    <recommendedName>
        <fullName evidence="9">Inner membrane ABC transporter permease protein YejB</fullName>
    </recommendedName>
</protein>
<dbReference type="InterPro" id="IPR035906">
    <property type="entry name" value="MetI-like_sf"/>
</dbReference>
<dbReference type="Gene3D" id="1.10.3720.10">
    <property type="entry name" value="MetI-like"/>
    <property type="match status" value="1"/>
</dbReference>
<name>A0A656GIT4_PSEA0</name>
<evidence type="ECO:0000256" key="7">
    <source>
        <dbReference type="ARBA" id="ARBA00023136"/>
    </source>
</evidence>
<keyword evidence="5 10" id="KW-0812">Transmembrane</keyword>
<dbReference type="GO" id="GO:0005886">
    <property type="term" value="C:plasma membrane"/>
    <property type="evidence" value="ECO:0007669"/>
    <property type="project" value="UniProtKB-SubCell"/>
</dbReference>
<organism evidence="12 13">
    <name type="scientific">Pseudomonas amygdali pv. mori str. 301020</name>
    <dbReference type="NCBI Taxonomy" id="629261"/>
    <lineage>
        <taxon>Bacteria</taxon>
        <taxon>Pseudomonadati</taxon>
        <taxon>Pseudomonadota</taxon>
        <taxon>Gammaproteobacteria</taxon>
        <taxon>Pseudomonadales</taxon>
        <taxon>Pseudomonadaceae</taxon>
        <taxon>Pseudomonas</taxon>
        <taxon>Pseudomonas amygdali</taxon>
    </lineage>
</organism>
<dbReference type="Pfam" id="PF00528">
    <property type="entry name" value="BPD_transp_1"/>
    <property type="match status" value="1"/>
</dbReference>
<dbReference type="PANTHER" id="PTHR30465:SF66">
    <property type="entry name" value="INNER MEMBRANE ABC TRANSPORTER PERMEASE PROTEIN YEJB"/>
    <property type="match status" value="1"/>
</dbReference>